<organism evidence="1 2">
    <name type="scientific">Desulfocicer vacuolatum DSM 3385</name>
    <dbReference type="NCBI Taxonomy" id="1121400"/>
    <lineage>
        <taxon>Bacteria</taxon>
        <taxon>Pseudomonadati</taxon>
        <taxon>Thermodesulfobacteriota</taxon>
        <taxon>Desulfobacteria</taxon>
        <taxon>Desulfobacterales</taxon>
        <taxon>Desulfobacteraceae</taxon>
        <taxon>Desulfocicer</taxon>
    </lineage>
</organism>
<reference evidence="1 2" key="1">
    <citation type="submission" date="2017-04" db="EMBL/GenBank/DDBJ databases">
        <authorList>
            <person name="Afonso C.L."/>
            <person name="Miller P.J."/>
            <person name="Scott M.A."/>
            <person name="Spackman E."/>
            <person name="Goraichik I."/>
            <person name="Dimitrov K.M."/>
            <person name="Suarez D.L."/>
            <person name="Swayne D.E."/>
        </authorList>
    </citation>
    <scope>NUCLEOTIDE SEQUENCE [LARGE SCALE GENOMIC DNA]</scope>
    <source>
        <strain evidence="1 2">DSM 3385</strain>
    </source>
</reference>
<gene>
    <name evidence="1" type="ORF">SAMN02746065_101132</name>
</gene>
<evidence type="ECO:0000313" key="2">
    <source>
        <dbReference type="Proteomes" id="UP000192418"/>
    </source>
</evidence>
<dbReference type="AlphaFoldDB" id="A0A1W1YK89"/>
<dbReference type="RefSeq" id="WP_084066451.1">
    <property type="nucleotide sequence ID" value="NZ_FWXY01000001.1"/>
</dbReference>
<protein>
    <submittedName>
        <fullName evidence="1">Uncharacterized protein</fullName>
    </submittedName>
</protein>
<evidence type="ECO:0000313" key="1">
    <source>
        <dbReference type="EMBL" id="SMC36559.1"/>
    </source>
</evidence>
<sequence length="141" mass="15904">MSNTAQNILRKINYIEADMDIQKQILFSIPSEEKQEMEKVLKIIAGQKEEINTLRQEMKKAAPEEYEKILMFEKAAQKFKALAAEKKFKDVSSFDGTTPCTVSLKDGTSMDCLVKAQDDAGDWTVMTLDGKIQTFQADSVV</sequence>
<proteinExistence type="predicted"/>
<keyword evidence="2" id="KW-1185">Reference proteome</keyword>
<dbReference type="Proteomes" id="UP000192418">
    <property type="component" value="Unassembled WGS sequence"/>
</dbReference>
<accession>A0A1W1YK89</accession>
<name>A0A1W1YK89_9BACT</name>
<dbReference type="EMBL" id="FWXY01000001">
    <property type="protein sequence ID" value="SMC36559.1"/>
    <property type="molecule type" value="Genomic_DNA"/>
</dbReference>
<dbReference type="OrthoDB" id="5421829at2"/>